<dbReference type="GO" id="GO:0005886">
    <property type="term" value="C:plasma membrane"/>
    <property type="evidence" value="ECO:0007669"/>
    <property type="project" value="UniProtKB-SubCell"/>
</dbReference>
<evidence type="ECO:0000256" key="1">
    <source>
        <dbReference type="ARBA" id="ARBA00004651"/>
    </source>
</evidence>
<dbReference type="InterPro" id="IPR004638">
    <property type="entry name" value="EmrB-like"/>
</dbReference>
<gene>
    <name evidence="9" type="ordered locus">BC1002_4674</name>
</gene>
<feature type="transmembrane region" description="Helical" evidence="7">
    <location>
        <begin position="84"/>
        <end position="103"/>
    </location>
</feature>
<dbReference type="GO" id="GO:0022857">
    <property type="term" value="F:transmembrane transporter activity"/>
    <property type="evidence" value="ECO:0007669"/>
    <property type="project" value="InterPro"/>
</dbReference>
<dbReference type="PANTHER" id="PTHR42718">
    <property type="entry name" value="MAJOR FACILITATOR SUPERFAMILY MULTIDRUG TRANSPORTER MFSC"/>
    <property type="match status" value="1"/>
</dbReference>
<dbReference type="AlphaFoldDB" id="D5WJJ6"/>
<evidence type="ECO:0000256" key="5">
    <source>
        <dbReference type="ARBA" id="ARBA00022989"/>
    </source>
</evidence>
<feature type="domain" description="Major facilitator superfamily (MFS) profile" evidence="8">
    <location>
        <begin position="18"/>
        <end position="466"/>
    </location>
</feature>
<feature type="transmembrane region" description="Helical" evidence="7">
    <location>
        <begin position="232"/>
        <end position="252"/>
    </location>
</feature>
<dbReference type="Pfam" id="PF07690">
    <property type="entry name" value="MFS_1"/>
    <property type="match status" value="1"/>
</dbReference>
<feature type="transmembrane region" description="Helical" evidence="7">
    <location>
        <begin position="440"/>
        <end position="461"/>
    </location>
</feature>
<dbReference type="HOGENOM" id="CLU_000960_28_0_4"/>
<evidence type="ECO:0000259" key="8">
    <source>
        <dbReference type="PROSITE" id="PS50850"/>
    </source>
</evidence>
<feature type="transmembrane region" description="Helical" evidence="7">
    <location>
        <begin position="337"/>
        <end position="355"/>
    </location>
</feature>
<dbReference type="NCBIfam" id="TIGR00711">
    <property type="entry name" value="efflux_EmrB"/>
    <property type="match status" value="1"/>
</dbReference>
<keyword evidence="5 7" id="KW-1133">Transmembrane helix</keyword>
<organism evidence="9 10">
    <name type="scientific">Paraburkholderia atlantica</name>
    <dbReference type="NCBI Taxonomy" id="2654982"/>
    <lineage>
        <taxon>Bacteria</taxon>
        <taxon>Pseudomonadati</taxon>
        <taxon>Pseudomonadota</taxon>
        <taxon>Betaproteobacteria</taxon>
        <taxon>Burkholderiales</taxon>
        <taxon>Burkholderiaceae</taxon>
        <taxon>Paraburkholderia</taxon>
    </lineage>
</organism>
<feature type="transmembrane region" description="Helical" evidence="7">
    <location>
        <begin position="273"/>
        <end position="296"/>
    </location>
</feature>
<feature type="transmembrane region" description="Helical" evidence="7">
    <location>
        <begin position="172"/>
        <end position="193"/>
    </location>
</feature>
<dbReference type="KEGG" id="bge:BC1002_4674"/>
<name>D5WJJ6_PARAM</name>
<dbReference type="InterPro" id="IPR036259">
    <property type="entry name" value="MFS_trans_sf"/>
</dbReference>
<sequence>MRDRTSESRSASRRTRLIPMIVAVPMFLQSLDTSILGTALQSIATSLDVEILHLNFAITAYLLSLALFLPASGWLTDRFGTRRVFCSAVAIFSLASALCGVATSITQIVLFRVLQGLGGAMMVPVGRLILLRSIPAAQLVAAMVWFTVPGTIGRVIGPLLGGLIVTMGSWRWIFLLNIPFGVLGILLSLKFVPDSRPEKSARFDMTGFILMAIGLSGIVCGLETVGRNFVPVNVTIGITAIGVLAMIAYGLYSRGRLDVIIPLKIFGYKAFSITTIGGMPLRLAVGSAPIFVPLLLQVGLGLTPVQSGLMSAWLSVGAFGVRPIMDRAIRKFGFRPIMMLGAAMTGATFACYGLFRPTTSIGLMCFVLFVAGIVNSLAMITMNTVGYSGIPKTLMSKATALSTMMQQTSISFGVAVCASCLTITAQVHGHGADHLVIDDFPMTFFVVGTFTLLSVVAFAGLPKEEGQELR</sequence>
<dbReference type="PROSITE" id="PS50850">
    <property type="entry name" value="MFS"/>
    <property type="match status" value="1"/>
</dbReference>
<proteinExistence type="predicted"/>
<evidence type="ECO:0000256" key="4">
    <source>
        <dbReference type="ARBA" id="ARBA00022692"/>
    </source>
</evidence>
<feature type="transmembrane region" description="Helical" evidence="7">
    <location>
        <begin position="21"/>
        <end position="40"/>
    </location>
</feature>
<dbReference type="EMBL" id="CP002014">
    <property type="protein sequence ID" value="ADG18641.1"/>
    <property type="molecule type" value="Genomic_DNA"/>
</dbReference>
<dbReference type="eggNOG" id="COG2814">
    <property type="taxonomic scope" value="Bacteria"/>
</dbReference>
<feature type="transmembrane region" description="Helical" evidence="7">
    <location>
        <begin position="308"/>
        <end position="325"/>
    </location>
</feature>
<evidence type="ECO:0000256" key="2">
    <source>
        <dbReference type="ARBA" id="ARBA00022448"/>
    </source>
</evidence>
<feature type="transmembrane region" description="Helical" evidence="7">
    <location>
        <begin position="109"/>
        <end position="130"/>
    </location>
</feature>
<dbReference type="SUPFAM" id="SSF103473">
    <property type="entry name" value="MFS general substrate transporter"/>
    <property type="match status" value="1"/>
</dbReference>
<feature type="transmembrane region" description="Helical" evidence="7">
    <location>
        <begin position="52"/>
        <end position="72"/>
    </location>
</feature>
<dbReference type="PRINTS" id="PR01036">
    <property type="entry name" value="TCRTETB"/>
</dbReference>
<evidence type="ECO:0000313" key="9">
    <source>
        <dbReference type="EMBL" id="ADG18641.1"/>
    </source>
</evidence>
<keyword evidence="3" id="KW-1003">Cell membrane</keyword>
<protein>
    <submittedName>
        <fullName evidence="9">Major facilitator superfamily MFS_1</fullName>
    </submittedName>
</protein>
<evidence type="ECO:0000256" key="7">
    <source>
        <dbReference type="SAM" id="Phobius"/>
    </source>
</evidence>
<dbReference type="Gene3D" id="1.20.1720.10">
    <property type="entry name" value="Multidrug resistance protein D"/>
    <property type="match status" value="1"/>
</dbReference>
<keyword evidence="4 7" id="KW-0812">Transmembrane</keyword>
<dbReference type="Gene3D" id="1.20.1250.20">
    <property type="entry name" value="MFS general substrate transporter like domains"/>
    <property type="match status" value="1"/>
</dbReference>
<keyword evidence="2" id="KW-0813">Transport</keyword>
<feature type="transmembrane region" description="Helical" evidence="7">
    <location>
        <begin position="205"/>
        <end position="226"/>
    </location>
</feature>
<dbReference type="Proteomes" id="UP000002190">
    <property type="component" value="Chromosome 2"/>
</dbReference>
<accession>D5WJJ6</accession>
<evidence type="ECO:0000256" key="3">
    <source>
        <dbReference type="ARBA" id="ARBA00022475"/>
    </source>
</evidence>
<dbReference type="PANTHER" id="PTHR42718:SF46">
    <property type="entry name" value="BLR6921 PROTEIN"/>
    <property type="match status" value="1"/>
</dbReference>
<evidence type="ECO:0000313" key="10">
    <source>
        <dbReference type="Proteomes" id="UP000002190"/>
    </source>
</evidence>
<reference evidence="10" key="1">
    <citation type="submission" date="2010-04" db="EMBL/GenBank/DDBJ databases">
        <title>Complete sequence of chromosome 2 of Burkholderia sp. CCGE1002.</title>
        <authorList>
            <consortium name="US DOE Joint Genome Institute"/>
            <person name="Lucas S."/>
            <person name="Copeland A."/>
            <person name="Lapidus A."/>
            <person name="Cheng J.-F."/>
            <person name="Bruce D."/>
            <person name="Goodwin L."/>
            <person name="Pitluck S."/>
            <person name="Chertkov O."/>
            <person name="Detter J.C."/>
            <person name="Han C."/>
            <person name="Tapia R."/>
            <person name="Land M."/>
            <person name="Hauser L."/>
            <person name="Kyrpides N."/>
            <person name="Ovchinnikova G."/>
            <person name="Martinez-Romero E."/>
            <person name="Hernandez M.A.R."/>
            <person name="Tiedje J.M."/>
            <person name="Woyke T."/>
        </authorList>
    </citation>
    <scope>NUCLEOTIDE SEQUENCE [LARGE SCALE GENOMIC DNA]</scope>
    <source>
        <strain evidence="10">CCGE1002</strain>
    </source>
</reference>
<feature type="transmembrane region" description="Helical" evidence="7">
    <location>
        <begin position="142"/>
        <end position="166"/>
    </location>
</feature>
<dbReference type="InterPro" id="IPR011701">
    <property type="entry name" value="MFS"/>
</dbReference>
<reference evidence="9 10" key="2">
    <citation type="journal article" date="2012" name="J. Bacteriol.">
        <title>Genome Sequences of Burkholderia sp. Strains CCGE1002 and H160, Isolated from Legume Nodules in Mexico and Brazil.</title>
        <authorList>
            <person name="Ormeno-Orrillo E."/>
            <person name="Rogel M.A."/>
            <person name="Chueire L.M."/>
            <person name="Tiedje J.M."/>
            <person name="Martinez-Romero E."/>
            <person name="Hungria M."/>
        </authorList>
    </citation>
    <scope>NUCLEOTIDE SEQUENCE [LARGE SCALE GENOMIC DNA]</scope>
    <source>
        <strain evidence="9 10">CCGE1002</strain>
    </source>
</reference>
<dbReference type="InterPro" id="IPR020846">
    <property type="entry name" value="MFS_dom"/>
</dbReference>
<dbReference type="STRING" id="640511.BC1002_4674"/>
<evidence type="ECO:0000256" key="6">
    <source>
        <dbReference type="ARBA" id="ARBA00023136"/>
    </source>
</evidence>
<feature type="transmembrane region" description="Helical" evidence="7">
    <location>
        <begin position="361"/>
        <end position="387"/>
    </location>
</feature>
<keyword evidence="6 7" id="KW-0472">Membrane</keyword>
<comment type="subcellular location">
    <subcellularLocation>
        <location evidence="1">Cell membrane</location>
        <topology evidence="1">Multi-pass membrane protein</topology>
    </subcellularLocation>
</comment>
<feature type="transmembrane region" description="Helical" evidence="7">
    <location>
        <begin position="408"/>
        <end position="428"/>
    </location>
</feature>